<evidence type="ECO:0000313" key="3">
    <source>
        <dbReference type="Proteomes" id="UP000830375"/>
    </source>
</evidence>
<dbReference type="Gene3D" id="3.30.70.1820">
    <property type="entry name" value="L1 transposable element, RRM domain"/>
    <property type="match status" value="1"/>
</dbReference>
<evidence type="ECO:0000256" key="1">
    <source>
        <dbReference type="SAM" id="MobiDB-lite"/>
    </source>
</evidence>
<sequence length="174" mass="20067">MNADKQLSEGPPKPAKRKKTDSSTDTEDLVTTEIKVSVLDSINNKLDILGIIHEDIKELRSGLDFAYQQISVETIKNFRPRSMRDNLIFSGIPENDCDNPESTIKHVMRNELKLPADTVNNITFHRAHRLGKRLKERPRPIIAKFVHFKQKELVKSKGREIKRHHFPDKRPVPS</sequence>
<accession>A0ABQ8M141</accession>
<keyword evidence="3" id="KW-1185">Reference proteome</keyword>
<gene>
    <name evidence="2" type="ORF">H4Q32_029823</name>
</gene>
<name>A0ABQ8M141_LABRO</name>
<proteinExistence type="predicted"/>
<organism evidence="2 3">
    <name type="scientific">Labeo rohita</name>
    <name type="common">Indian major carp</name>
    <name type="synonym">Cyprinus rohita</name>
    <dbReference type="NCBI Taxonomy" id="84645"/>
    <lineage>
        <taxon>Eukaryota</taxon>
        <taxon>Metazoa</taxon>
        <taxon>Chordata</taxon>
        <taxon>Craniata</taxon>
        <taxon>Vertebrata</taxon>
        <taxon>Euteleostomi</taxon>
        <taxon>Actinopterygii</taxon>
        <taxon>Neopterygii</taxon>
        <taxon>Teleostei</taxon>
        <taxon>Ostariophysi</taxon>
        <taxon>Cypriniformes</taxon>
        <taxon>Cyprinidae</taxon>
        <taxon>Labeoninae</taxon>
        <taxon>Labeonini</taxon>
        <taxon>Labeo</taxon>
    </lineage>
</organism>
<reference evidence="2 3" key="1">
    <citation type="submission" date="2022-01" db="EMBL/GenBank/DDBJ databases">
        <title>A high-quality chromosome-level genome assembly of rohu carp, Labeo rohita.</title>
        <authorList>
            <person name="Arick M.A. II"/>
            <person name="Hsu C.-Y."/>
            <person name="Magbanua Z."/>
            <person name="Pechanova O."/>
            <person name="Grover C."/>
            <person name="Miller E."/>
            <person name="Thrash A."/>
            <person name="Ezzel L."/>
            <person name="Alam S."/>
            <person name="Benzie J."/>
            <person name="Hamilton M."/>
            <person name="Karsi A."/>
            <person name="Lawrence M.L."/>
            <person name="Peterson D.G."/>
        </authorList>
    </citation>
    <scope>NUCLEOTIDE SEQUENCE [LARGE SCALE GENOMIC DNA]</scope>
    <source>
        <strain evidence="3">BAU-BD-2019</strain>
        <tissue evidence="2">Blood</tissue>
    </source>
</reference>
<dbReference type="EMBL" id="JACTAM010000015">
    <property type="protein sequence ID" value="KAI2656614.1"/>
    <property type="molecule type" value="Genomic_DNA"/>
</dbReference>
<evidence type="ECO:0000313" key="2">
    <source>
        <dbReference type="EMBL" id="KAI2656614.1"/>
    </source>
</evidence>
<feature type="region of interest" description="Disordered" evidence="1">
    <location>
        <begin position="1"/>
        <end position="25"/>
    </location>
</feature>
<dbReference type="Proteomes" id="UP000830375">
    <property type="component" value="Unassembled WGS sequence"/>
</dbReference>
<protein>
    <submittedName>
        <fullName evidence="2">Uncharacterized protein</fullName>
    </submittedName>
</protein>
<comment type="caution">
    <text evidence="2">The sequence shown here is derived from an EMBL/GenBank/DDBJ whole genome shotgun (WGS) entry which is preliminary data.</text>
</comment>